<evidence type="ECO:0000256" key="1">
    <source>
        <dbReference type="SAM" id="Coils"/>
    </source>
</evidence>
<dbReference type="GeneID" id="108494155"/>
<organism evidence="3 4">
    <name type="scientific">Lepidothrix coronata</name>
    <name type="common">blue-crowned manakin</name>
    <dbReference type="NCBI Taxonomy" id="321398"/>
    <lineage>
        <taxon>Eukaryota</taxon>
        <taxon>Metazoa</taxon>
        <taxon>Chordata</taxon>
        <taxon>Craniata</taxon>
        <taxon>Vertebrata</taxon>
        <taxon>Euteleostomi</taxon>
        <taxon>Archelosauria</taxon>
        <taxon>Archosauria</taxon>
        <taxon>Dinosauria</taxon>
        <taxon>Saurischia</taxon>
        <taxon>Theropoda</taxon>
        <taxon>Coelurosauria</taxon>
        <taxon>Aves</taxon>
        <taxon>Neognathae</taxon>
        <taxon>Neoaves</taxon>
        <taxon>Telluraves</taxon>
        <taxon>Australaves</taxon>
        <taxon>Passeriformes</taxon>
        <taxon>Pipridae</taxon>
        <taxon>Lepidothrix</taxon>
    </lineage>
</organism>
<gene>
    <name evidence="4" type="primary">LOC108494155</name>
</gene>
<accession>A0A6J0GPP5</accession>
<proteinExistence type="predicted"/>
<evidence type="ECO:0000313" key="3">
    <source>
        <dbReference type="Proteomes" id="UP000504624"/>
    </source>
</evidence>
<protein>
    <submittedName>
        <fullName evidence="4">DC-STAMP domain-containing protein 1-like</fullName>
    </submittedName>
</protein>
<keyword evidence="3" id="KW-1185">Reference proteome</keyword>
<sequence>MEAKRSMDCVVDLQVNHTTGLWEVSTAPLRHVMEELVRSGETLNTEMQNLSRAFVELNDQVASDEGYNLRQDKDKGTQPARSTQELYERKTKHRCASEQDGQGLAAHRAGGCQPRGAVLEPHASTMDGVLASGSRSAQAAEDSCLPGVIKNSLEHCEGQFCGCALHRPPQE</sequence>
<keyword evidence="1" id="KW-0175">Coiled coil</keyword>
<evidence type="ECO:0000313" key="4">
    <source>
        <dbReference type="RefSeq" id="XP_017663876.1"/>
    </source>
</evidence>
<dbReference type="Proteomes" id="UP000504624">
    <property type="component" value="Unplaced"/>
</dbReference>
<reference evidence="4" key="1">
    <citation type="submission" date="2025-08" db="UniProtKB">
        <authorList>
            <consortium name="RefSeq"/>
        </authorList>
    </citation>
    <scope>IDENTIFICATION</scope>
</reference>
<evidence type="ECO:0000256" key="2">
    <source>
        <dbReference type="SAM" id="MobiDB-lite"/>
    </source>
</evidence>
<dbReference type="OrthoDB" id="5985669at2759"/>
<feature type="coiled-coil region" evidence="1">
    <location>
        <begin position="33"/>
        <end position="60"/>
    </location>
</feature>
<name>A0A6J0GPP5_9PASS</name>
<feature type="region of interest" description="Disordered" evidence="2">
    <location>
        <begin position="66"/>
        <end position="91"/>
    </location>
</feature>
<dbReference type="AlphaFoldDB" id="A0A6J0GPP5"/>
<dbReference type="RefSeq" id="XP_017663876.1">
    <property type="nucleotide sequence ID" value="XM_017808387.1"/>
</dbReference>